<proteinExistence type="predicted"/>
<name>A0A271IXH8_9BACT</name>
<evidence type="ECO:0000313" key="1">
    <source>
        <dbReference type="EMBL" id="PAP75946.1"/>
    </source>
</evidence>
<dbReference type="AlphaFoldDB" id="A0A271IXH8"/>
<protein>
    <submittedName>
        <fullName evidence="1">Uncharacterized protein</fullName>
    </submittedName>
</protein>
<organism evidence="1 2">
    <name type="scientific">Rubrivirga marina</name>
    <dbReference type="NCBI Taxonomy" id="1196024"/>
    <lineage>
        <taxon>Bacteria</taxon>
        <taxon>Pseudomonadati</taxon>
        <taxon>Rhodothermota</taxon>
        <taxon>Rhodothermia</taxon>
        <taxon>Rhodothermales</taxon>
        <taxon>Rubricoccaceae</taxon>
        <taxon>Rubrivirga</taxon>
    </lineage>
</organism>
<dbReference type="EMBL" id="MQWD01000001">
    <property type="protein sequence ID" value="PAP75946.1"/>
    <property type="molecule type" value="Genomic_DNA"/>
</dbReference>
<sequence>MSLAPASLRRTFADLVGDQPSRLATDAFVEHSRQIATAYLLRRTHSGRLRLDQFDLRVEDLALDCFADLFRRDDEGRLVRLRGYAQSIGWESLDDAGLAIAVRRLVFSVVNEGLFRRYRESDPTVGRLIRTLKQHVGEHDRLSLHRVRGTYLVELLDATPDQKARPLMPPEVLEAHLHGLLGSSGPMRDVVGELAELFASHPLYAPAVSLPDLALCIRNVLARRGEISGEATADADDVDGRNLTVLVQSYIEHALARVRHDMEGLYVGRRGISPNLYLAYFRAVGDILRDQLTGAGTPDLSFREALNGHIAAVSSKEYRRTHQAVLEYLVNLTRARVLAQAAPLV</sequence>
<reference evidence="1 2" key="1">
    <citation type="submission" date="2016-11" db="EMBL/GenBank/DDBJ databases">
        <title>Study of marine rhodopsin-containing bacteria.</title>
        <authorList>
            <person name="Yoshizawa S."/>
            <person name="Kumagai Y."/>
            <person name="Kogure K."/>
        </authorList>
    </citation>
    <scope>NUCLEOTIDE SEQUENCE [LARGE SCALE GENOMIC DNA]</scope>
    <source>
        <strain evidence="1 2">SAORIC-28</strain>
    </source>
</reference>
<evidence type="ECO:0000313" key="2">
    <source>
        <dbReference type="Proteomes" id="UP000216339"/>
    </source>
</evidence>
<dbReference type="RefSeq" id="WP_095509589.1">
    <property type="nucleotide sequence ID" value="NZ_MQWD01000001.1"/>
</dbReference>
<dbReference type="Proteomes" id="UP000216339">
    <property type="component" value="Unassembled WGS sequence"/>
</dbReference>
<gene>
    <name evidence="1" type="ORF">BSZ37_05575</name>
</gene>
<accession>A0A271IXH8</accession>
<keyword evidence="2" id="KW-1185">Reference proteome</keyword>
<comment type="caution">
    <text evidence="1">The sequence shown here is derived from an EMBL/GenBank/DDBJ whole genome shotgun (WGS) entry which is preliminary data.</text>
</comment>